<keyword evidence="3" id="KW-0812">Transmembrane</keyword>
<reference evidence="5" key="2">
    <citation type="journal article" date="2021" name="PeerJ">
        <title>Extensive microbial diversity within the chicken gut microbiome revealed by metagenomics and culture.</title>
        <authorList>
            <person name="Gilroy R."/>
            <person name="Ravi A."/>
            <person name="Getino M."/>
            <person name="Pursley I."/>
            <person name="Horton D.L."/>
            <person name="Alikhan N.F."/>
            <person name="Baker D."/>
            <person name="Gharbi K."/>
            <person name="Hall N."/>
            <person name="Watson M."/>
            <person name="Adriaenssens E.M."/>
            <person name="Foster-Nyarko E."/>
            <person name="Jarju S."/>
            <person name="Secka A."/>
            <person name="Antonio M."/>
            <person name="Oren A."/>
            <person name="Chaudhuri R.R."/>
            <person name="La Ragione R."/>
            <person name="Hildebrand F."/>
            <person name="Pallen M.J."/>
        </authorList>
    </citation>
    <scope>NUCLEOTIDE SEQUENCE</scope>
    <source>
        <strain evidence="5">CHK181-108</strain>
    </source>
</reference>
<feature type="transmembrane region" description="Helical" evidence="3">
    <location>
        <begin position="7"/>
        <end position="26"/>
    </location>
</feature>
<evidence type="ECO:0000313" key="6">
    <source>
        <dbReference type="Proteomes" id="UP000824165"/>
    </source>
</evidence>
<protein>
    <submittedName>
        <fullName evidence="5">N-acetylmuramoyl-L-alanine amidase</fullName>
    </submittedName>
</protein>
<organism evidence="5 6">
    <name type="scientific">Candidatus Ornithomonoglobus intestinigallinarum</name>
    <dbReference type="NCBI Taxonomy" id="2840894"/>
    <lineage>
        <taxon>Bacteria</taxon>
        <taxon>Bacillati</taxon>
        <taxon>Bacillota</taxon>
        <taxon>Clostridia</taxon>
        <taxon>Candidatus Ornithomonoglobus</taxon>
    </lineage>
</organism>
<evidence type="ECO:0000256" key="2">
    <source>
        <dbReference type="SAM" id="MobiDB-lite"/>
    </source>
</evidence>
<dbReference type="PANTHER" id="PTHR30404:SF0">
    <property type="entry name" value="N-ACETYLMURAMOYL-L-ALANINE AMIDASE AMIC"/>
    <property type="match status" value="1"/>
</dbReference>
<accession>A0A9D1H3E2</accession>
<dbReference type="GO" id="GO:0008745">
    <property type="term" value="F:N-acetylmuramoyl-L-alanine amidase activity"/>
    <property type="evidence" value="ECO:0007669"/>
    <property type="project" value="InterPro"/>
</dbReference>
<dbReference type="EMBL" id="DVLU01000066">
    <property type="protein sequence ID" value="HIT85625.1"/>
    <property type="molecule type" value="Genomic_DNA"/>
</dbReference>
<dbReference type="InterPro" id="IPR050695">
    <property type="entry name" value="N-acetylmuramoyl_amidase_3"/>
</dbReference>
<dbReference type="GO" id="GO:0030288">
    <property type="term" value="C:outer membrane-bounded periplasmic space"/>
    <property type="evidence" value="ECO:0007669"/>
    <property type="project" value="TreeGrafter"/>
</dbReference>
<dbReference type="InterPro" id="IPR002508">
    <property type="entry name" value="MurNAc-LAA_cat"/>
</dbReference>
<evidence type="ECO:0000256" key="3">
    <source>
        <dbReference type="SAM" id="Phobius"/>
    </source>
</evidence>
<keyword evidence="1" id="KW-0378">Hydrolase</keyword>
<name>A0A9D1H3E2_9FIRM</name>
<dbReference type="GO" id="GO:0009253">
    <property type="term" value="P:peptidoglycan catabolic process"/>
    <property type="evidence" value="ECO:0007669"/>
    <property type="project" value="InterPro"/>
</dbReference>
<dbReference type="PANTHER" id="PTHR30404">
    <property type="entry name" value="N-ACETYLMURAMOYL-L-ALANINE AMIDASE"/>
    <property type="match status" value="1"/>
</dbReference>
<feature type="region of interest" description="Disordered" evidence="2">
    <location>
        <begin position="161"/>
        <end position="180"/>
    </location>
</feature>
<evidence type="ECO:0000259" key="4">
    <source>
        <dbReference type="Pfam" id="PF01520"/>
    </source>
</evidence>
<dbReference type="CDD" id="cd02696">
    <property type="entry name" value="MurNAc-LAA"/>
    <property type="match status" value="1"/>
</dbReference>
<dbReference type="Proteomes" id="UP000824165">
    <property type="component" value="Unassembled WGS sequence"/>
</dbReference>
<keyword evidence="3" id="KW-1133">Transmembrane helix</keyword>
<evidence type="ECO:0000256" key="1">
    <source>
        <dbReference type="ARBA" id="ARBA00022801"/>
    </source>
</evidence>
<feature type="domain" description="MurNAc-LAA" evidence="4">
    <location>
        <begin position="202"/>
        <end position="441"/>
    </location>
</feature>
<dbReference type="AlphaFoldDB" id="A0A9D1H3E2"/>
<dbReference type="Pfam" id="PF01520">
    <property type="entry name" value="Amidase_3"/>
    <property type="match status" value="1"/>
</dbReference>
<dbReference type="Gene3D" id="3.40.630.40">
    <property type="entry name" value="Zn-dependent exopeptidases"/>
    <property type="match status" value="1"/>
</dbReference>
<reference evidence="5" key="1">
    <citation type="submission" date="2020-10" db="EMBL/GenBank/DDBJ databases">
        <authorList>
            <person name="Gilroy R."/>
        </authorList>
    </citation>
    <scope>NUCLEOTIDE SEQUENCE</scope>
    <source>
        <strain evidence="5">CHK181-108</strain>
    </source>
</reference>
<dbReference type="SUPFAM" id="SSF53187">
    <property type="entry name" value="Zn-dependent exopeptidases"/>
    <property type="match status" value="1"/>
</dbReference>
<proteinExistence type="predicted"/>
<gene>
    <name evidence="5" type="ORF">IAA60_06955</name>
</gene>
<comment type="caution">
    <text evidence="5">The sequence shown here is derived from an EMBL/GenBank/DDBJ whole genome shotgun (WGS) entry which is preliminary data.</text>
</comment>
<evidence type="ECO:0000313" key="5">
    <source>
        <dbReference type="EMBL" id="HIT85625.1"/>
    </source>
</evidence>
<keyword evidence="3" id="KW-0472">Membrane</keyword>
<sequence>MTKATRNILLAIVAFLIIVNVVSLLMRRGDDGNAGDAGRITVSDMSVRINGELIPSYGFREMVYIAAQDLRLFGFEVEEDASARSCNITKTDGSYSVNEEYRTRLSNIPDGTAVSFRNYKTFLNGTEIQGYGAGEYIIIPIDTLAGLGSVRQSQSGNTIEFTFGTDEPEKPVGTPSEVSVTPPTVAPAGTDTGPAGLGGKVIVLDPGHGAASDSMSDDEKRASGWVRNESGSWGEWRHWKSGTVWQDCGGSGCSGRAPENGGCWYPIGNGDRDTEPDINLQNCLAAKKYLEELGYTVRLTRTSNDENPSITERIKNCYPNGDTSKTPDALAYVCVHSNAGGGSGSAYIALDGTYDQAGIAAGYANDGNALGKSINDRIVSSTSLGEYSGGRIDGQGSLILFCKSPVICGYLEIGFFDNSSDLAVLKSESDAIGKAIANGINDYFAGT</sequence>